<dbReference type="RefSeq" id="WP_013786592.1">
    <property type="nucleotide sequence ID" value="NC_015554.1"/>
</dbReference>
<dbReference type="Proteomes" id="UP000000683">
    <property type="component" value="Chromosome"/>
</dbReference>
<protein>
    <submittedName>
        <fullName evidence="1">Uncharacterized protein</fullName>
    </submittedName>
</protein>
<organism evidence="1 2">
    <name type="scientific">Alteromonas naphthalenivorans</name>
    <dbReference type="NCBI Taxonomy" id="715451"/>
    <lineage>
        <taxon>Bacteria</taxon>
        <taxon>Pseudomonadati</taxon>
        <taxon>Pseudomonadota</taxon>
        <taxon>Gammaproteobacteria</taxon>
        <taxon>Alteromonadales</taxon>
        <taxon>Alteromonadaceae</taxon>
        <taxon>Alteromonas/Salinimonas group</taxon>
        <taxon>Alteromonas</taxon>
    </lineage>
</organism>
<gene>
    <name evidence="1" type="ordered locus">ambt_20970</name>
</gene>
<sequence>MTLRDIISPVGVVQPATEVGSYTLVLAETLPGTIETAIATGFSLLRIQRQGGTQALAE</sequence>
<dbReference type="KEGG" id="alt:ambt_20970"/>
<keyword evidence="2" id="KW-1185">Reference proteome</keyword>
<evidence type="ECO:0000313" key="2">
    <source>
        <dbReference type="Proteomes" id="UP000000683"/>
    </source>
</evidence>
<proteinExistence type="predicted"/>
<name>F5Z722_ALTNA</name>
<reference evidence="1 2" key="1">
    <citation type="journal article" date="2011" name="J. Bacteriol.">
        <title>Complete genome sequence of the polycyclic aromatic hydrocarbon-degrading bacterium Alteromonas sp. strain SN2.</title>
        <authorList>
            <person name="Jin H.M."/>
            <person name="Jeong H."/>
            <person name="Moon E.J."/>
            <person name="Math R.K."/>
            <person name="Lee K."/>
            <person name="Kim H.J."/>
            <person name="Jeon C.O."/>
            <person name="Oh T.K."/>
            <person name="Kim J.F."/>
        </authorList>
    </citation>
    <scope>NUCLEOTIDE SEQUENCE [LARGE SCALE GENOMIC DNA]</scope>
    <source>
        <strain evidence="2">JCM 17741 / KACC 18427 / KCTC 11700BP / SN2</strain>
    </source>
</reference>
<dbReference type="EMBL" id="CP002339">
    <property type="protein sequence ID" value="AEF05685.1"/>
    <property type="molecule type" value="Genomic_DNA"/>
</dbReference>
<evidence type="ECO:0000313" key="1">
    <source>
        <dbReference type="EMBL" id="AEF05685.1"/>
    </source>
</evidence>
<dbReference type="AlphaFoldDB" id="F5Z722"/>
<accession>F5Z722</accession>
<dbReference type="HOGENOM" id="CLU_2969123_0_0_6"/>